<comment type="similarity">
    <text evidence="2">Belongs to the UQCRB/QCR7 family.</text>
</comment>
<evidence type="ECO:0000256" key="8">
    <source>
        <dbReference type="ARBA" id="ARBA00023136"/>
    </source>
</evidence>
<evidence type="ECO:0000256" key="2">
    <source>
        <dbReference type="ARBA" id="ARBA00008554"/>
    </source>
</evidence>
<dbReference type="GO" id="GO:0006122">
    <property type="term" value="P:mitochondrial electron transport, ubiquinol to cytochrome c"/>
    <property type="evidence" value="ECO:0007669"/>
    <property type="project" value="InterPro"/>
</dbReference>
<feature type="compositionally biased region" description="Acidic residues" evidence="9">
    <location>
        <begin position="130"/>
        <end position="155"/>
    </location>
</feature>
<comment type="subcellular location">
    <subcellularLocation>
        <location evidence="1">Mitochondrion inner membrane</location>
        <topology evidence="1">Peripheral membrane protein</topology>
        <orientation evidence="1">Matrix side</orientation>
    </subcellularLocation>
</comment>
<name>A0A9W6YJY4_9STRA</name>
<dbReference type="Gene3D" id="1.10.1090.10">
    <property type="entry name" value="Cytochrome b-c1 complex subunit 7"/>
    <property type="match status" value="1"/>
</dbReference>
<dbReference type="OrthoDB" id="425749at2759"/>
<dbReference type="EMBL" id="BSXT01019167">
    <property type="protein sequence ID" value="GMG17951.1"/>
    <property type="molecule type" value="Genomic_DNA"/>
</dbReference>
<keyword evidence="11" id="KW-1185">Reference proteome</keyword>
<dbReference type="GO" id="GO:0045275">
    <property type="term" value="C:respiratory chain complex III"/>
    <property type="evidence" value="ECO:0007669"/>
    <property type="project" value="InterPro"/>
</dbReference>
<organism evidence="10 11">
    <name type="scientific">Phytophthora fragariaefolia</name>
    <dbReference type="NCBI Taxonomy" id="1490495"/>
    <lineage>
        <taxon>Eukaryota</taxon>
        <taxon>Sar</taxon>
        <taxon>Stramenopiles</taxon>
        <taxon>Oomycota</taxon>
        <taxon>Peronosporomycetes</taxon>
        <taxon>Peronosporales</taxon>
        <taxon>Peronosporaceae</taxon>
        <taxon>Phytophthora</taxon>
    </lineage>
</organism>
<evidence type="ECO:0000256" key="6">
    <source>
        <dbReference type="ARBA" id="ARBA00022982"/>
    </source>
</evidence>
<evidence type="ECO:0000256" key="1">
    <source>
        <dbReference type="ARBA" id="ARBA00004443"/>
    </source>
</evidence>
<dbReference type="InterPro" id="IPR003197">
    <property type="entry name" value="QCR7"/>
</dbReference>
<dbReference type="InterPro" id="IPR036544">
    <property type="entry name" value="QCR7_sf"/>
</dbReference>
<gene>
    <name evidence="10" type="ORF">Pfra01_003046800</name>
</gene>
<dbReference type="PANTHER" id="PTHR12022:SF0">
    <property type="entry name" value="CYTOCHROME B-C1 COMPLEX SUBUNIT 7"/>
    <property type="match status" value="1"/>
</dbReference>
<dbReference type="SUPFAM" id="SSF81524">
    <property type="entry name" value="14 kDa protein of cytochrome bc1 complex (Ubiquinol-cytochrome c reductase)"/>
    <property type="match status" value="1"/>
</dbReference>
<protein>
    <submittedName>
        <fullName evidence="10">Unnamed protein product</fullName>
    </submittedName>
</protein>
<feature type="compositionally biased region" description="Polar residues" evidence="9">
    <location>
        <begin position="250"/>
        <end position="259"/>
    </location>
</feature>
<feature type="region of interest" description="Disordered" evidence="9">
    <location>
        <begin position="241"/>
        <end position="305"/>
    </location>
</feature>
<comment type="caution">
    <text evidence="10">The sequence shown here is derived from an EMBL/GenBank/DDBJ whole genome shotgun (WGS) entry which is preliminary data.</text>
</comment>
<dbReference type="GO" id="GO:0005743">
    <property type="term" value="C:mitochondrial inner membrane"/>
    <property type="evidence" value="ECO:0007669"/>
    <property type="project" value="UniProtKB-SubCell"/>
</dbReference>
<evidence type="ECO:0000256" key="5">
    <source>
        <dbReference type="ARBA" id="ARBA00022792"/>
    </source>
</evidence>
<keyword evidence="7" id="KW-0496">Mitochondrion</keyword>
<dbReference type="AlphaFoldDB" id="A0A9W6YJY4"/>
<proteinExistence type="inferred from homology"/>
<dbReference type="Proteomes" id="UP001165121">
    <property type="component" value="Unassembled WGS sequence"/>
</dbReference>
<evidence type="ECO:0000256" key="4">
    <source>
        <dbReference type="ARBA" id="ARBA00022660"/>
    </source>
</evidence>
<feature type="compositionally biased region" description="Polar residues" evidence="9">
    <location>
        <begin position="104"/>
        <end position="114"/>
    </location>
</feature>
<feature type="region of interest" description="Disordered" evidence="9">
    <location>
        <begin position="104"/>
        <end position="158"/>
    </location>
</feature>
<keyword evidence="6" id="KW-0249">Electron transport</keyword>
<keyword evidence="5" id="KW-0999">Mitochondrion inner membrane</keyword>
<keyword evidence="4" id="KW-0679">Respiratory chain</keyword>
<evidence type="ECO:0000313" key="10">
    <source>
        <dbReference type="EMBL" id="GMG17951.1"/>
    </source>
</evidence>
<feature type="compositionally biased region" description="Low complexity" evidence="9">
    <location>
        <begin position="272"/>
        <end position="281"/>
    </location>
</feature>
<evidence type="ECO:0000256" key="7">
    <source>
        <dbReference type="ARBA" id="ARBA00023128"/>
    </source>
</evidence>
<sequence length="340" mass="38220">MSFISKVAGLYQKSVSNSFRMYGLKYDDALVDTAAVQTALHWVTGEDYNARTKRIARAADCSLKRSYLPDEIQAIQRPLDFYISDKVDEAEKLAAERADLTRWPTSAKPTSSRKVLSARPEPVSYMNHDLEEDEEEEVVEDDDQDDDSGEFGDAAEQERKLRQQVKQPLQERRNWPGKVKLSESEFKKKISVKIEQANKMMTANGSTKSFGPTPVRRMVARLLFVADLTKLALLELTAGPRCNNPGKPVITTSSRTKNPFQRGGFAPRSRLSAGLSSGFRESSSDSDATRSRPPKIKPSDRTQVQEELRSVLEGTIELTKVLQEQLHELKLKGWNVAPRS</sequence>
<evidence type="ECO:0000313" key="11">
    <source>
        <dbReference type="Proteomes" id="UP001165121"/>
    </source>
</evidence>
<evidence type="ECO:0000256" key="3">
    <source>
        <dbReference type="ARBA" id="ARBA00022448"/>
    </source>
</evidence>
<keyword evidence="3" id="KW-0813">Transport</keyword>
<keyword evidence="8" id="KW-0472">Membrane</keyword>
<dbReference type="Pfam" id="PF02271">
    <property type="entry name" value="UCR_14kD"/>
    <property type="match status" value="1"/>
</dbReference>
<evidence type="ECO:0000256" key="9">
    <source>
        <dbReference type="SAM" id="MobiDB-lite"/>
    </source>
</evidence>
<dbReference type="PANTHER" id="PTHR12022">
    <property type="entry name" value="UBIQUINOL-CYTOCHROME C REDUCTASE COMPLEX 14 KD PROTEIN"/>
    <property type="match status" value="1"/>
</dbReference>
<accession>A0A9W6YJY4</accession>
<reference evidence="10" key="1">
    <citation type="submission" date="2023-04" db="EMBL/GenBank/DDBJ databases">
        <title>Phytophthora fragariaefolia NBRC 109709.</title>
        <authorList>
            <person name="Ichikawa N."/>
            <person name="Sato H."/>
            <person name="Tonouchi N."/>
        </authorList>
    </citation>
    <scope>NUCLEOTIDE SEQUENCE</scope>
    <source>
        <strain evidence="10">NBRC 109709</strain>
    </source>
</reference>